<gene>
    <name evidence="2" type="ORF">N8I77_007687</name>
</gene>
<reference evidence="2" key="1">
    <citation type="submission" date="2023-06" db="EMBL/GenBank/DDBJ databases">
        <authorList>
            <person name="Noh H."/>
        </authorList>
    </citation>
    <scope>NUCLEOTIDE SEQUENCE</scope>
    <source>
        <strain evidence="2">DUCC20226</strain>
    </source>
</reference>
<evidence type="ECO:0000313" key="3">
    <source>
        <dbReference type="Proteomes" id="UP001265746"/>
    </source>
</evidence>
<dbReference type="EMBL" id="JAUJFL010000004">
    <property type="protein sequence ID" value="KAK2604787.1"/>
    <property type="molecule type" value="Genomic_DNA"/>
</dbReference>
<accession>A0AAD9SCH5</accession>
<feature type="region of interest" description="Disordered" evidence="1">
    <location>
        <begin position="57"/>
        <end position="108"/>
    </location>
</feature>
<protein>
    <submittedName>
        <fullName evidence="2">Uncharacterized protein</fullName>
    </submittedName>
</protein>
<feature type="compositionally biased region" description="Acidic residues" evidence="1">
    <location>
        <begin position="73"/>
        <end position="84"/>
    </location>
</feature>
<evidence type="ECO:0000256" key="1">
    <source>
        <dbReference type="SAM" id="MobiDB-lite"/>
    </source>
</evidence>
<evidence type="ECO:0000313" key="2">
    <source>
        <dbReference type="EMBL" id="KAK2604787.1"/>
    </source>
</evidence>
<organism evidence="2 3">
    <name type="scientific">Phomopsis amygdali</name>
    <name type="common">Fusicoccum amygdali</name>
    <dbReference type="NCBI Taxonomy" id="1214568"/>
    <lineage>
        <taxon>Eukaryota</taxon>
        <taxon>Fungi</taxon>
        <taxon>Dikarya</taxon>
        <taxon>Ascomycota</taxon>
        <taxon>Pezizomycotina</taxon>
        <taxon>Sordariomycetes</taxon>
        <taxon>Sordariomycetidae</taxon>
        <taxon>Diaporthales</taxon>
        <taxon>Diaporthaceae</taxon>
        <taxon>Diaporthe</taxon>
    </lineage>
</organism>
<name>A0AAD9SCH5_PHOAM</name>
<keyword evidence="3" id="KW-1185">Reference proteome</keyword>
<dbReference type="Proteomes" id="UP001265746">
    <property type="component" value="Unassembled WGS sequence"/>
</dbReference>
<comment type="caution">
    <text evidence="2">The sequence shown here is derived from an EMBL/GenBank/DDBJ whole genome shotgun (WGS) entry which is preliminary data.</text>
</comment>
<sequence>MSPRHKNRKGCSQCGHCCTWRADKAFRRTTKAFGSEFKKFKVCNRCSRKYRKEPLSKEDFMNQYGGADHSDSDPDDDDEDDDEPKNDGNGDQGDGSAQGDMGHAVPVA</sequence>
<proteinExistence type="predicted"/>
<dbReference type="AlphaFoldDB" id="A0AAD9SCH5"/>